<sequence>MDPQMSSNSKPGPYKPRLIIHGGAGNITTTNLPPSAYHAYRNALLSILHSSQQLLSKNASAVDAAVHAVSQLENNPLFNAGHGAVFTTAGTHELECSLMVSHGYRKRGVGLMKLSRVKNPIAVAREMLIRGEDVEGGGARGHVQLEGETVEGLAREWGCEMCWPSWCWTKKRWDEHRRGLGLGTDWETYERERRKADEGDGRGGEGESVGGVDESVGGIDERVDAGEYNDPSWDGSEYLPQGTVGCVVMDSWGTLCVATSTGGLTNKLPGRIGDTPTLGAGFWAEQWVDEDPFQRHPSLQSFLSTAPLASILRSLTDCIPTLTGYLPLSQDVEDESTDKPPRIQAVAMSGTGNGDSFLRLSAARTAAAMTRFTYPPLPLSVSVTRMAGPKGMLQQSAGDRWHKTGEGEGGIIGIEMRAGRGEVVADFNCGGLFRAWVDERGDERMMVFRREYDEVCGDVEYKI</sequence>
<evidence type="ECO:0000313" key="1">
    <source>
        <dbReference type="EMBL" id="KAK8196131.1"/>
    </source>
</evidence>
<evidence type="ECO:0000313" key="2">
    <source>
        <dbReference type="Proteomes" id="UP001320706"/>
    </source>
</evidence>
<keyword evidence="2" id="KW-1185">Reference proteome</keyword>
<dbReference type="Proteomes" id="UP001320706">
    <property type="component" value="Unassembled WGS sequence"/>
</dbReference>
<gene>
    <name evidence="1" type="ORF">M8818_007284</name>
</gene>
<name>A0ACC3S5A2_9PEZI</name>
<comment type="caution">
    <text evidence="1">The sequence shown here is derived from an EMBL/GenBank/DDBJ whole genome shotgun (WGS) entry which is preliminary data.</text>
</comment>
<dbReference type="EMBL" id="JAMKPW020000042">
    <property type="protein sequence ID" value="KAK8196131.1"/>
    <property type="molecule type" value="Genomic_DNA"/>
</dbReference>
<reference evidence="1" key="1">
    <citation type="submission" date="2024-02" db="EMBL/GenBank/DDBJ databases">
        <title>Metagenome Assembled Genome of Zalaria obscura JY119.</title>
        <authorList>
            <person name="Vighnesh L."/>
            <person name="Jagadeeshwari U."/>
            <person name="Venkata Ramana C."/>
            <person name="Sasikala C."/>
        </authorList>
    </citation>
    <scope>NUCLEOTIDE SEQUENCE</scope>
    <source>
        <strain evidence="1">JY119</strain>
    </source>
</reference>
<accession>A0ACC3S5A2</accession>
<proteinExistence type="predicted"/>
<organism evidence="1 2">
    <name type="scientific">Zalaria obscura</name>
    <dbReference type="NCBI Taxonomy" id="2024903"/>
    <lineage>
        <taxon>Eukaryota</taxon>
        <taxon>Fungi</taxon>
        <taxon>Dikarya</taxon>
        <taxon>Ascomycota</taxon>
        <taxon>Pezizomycotina</taxon>
        <taxon>Dothideomycetes</taxon>
        <taxon>Dothideomycetidae</taxon>
        <taxon>Dothideales</taxon>
        <taxon>Zalariaceae</taxon>
        <taxon>Zalaria</taxon>
    </lineage>
</organism>
<protein>
    <submittedName>
        <fullName evidence="1">Uncharacterized protein</fullName>
    </submittedName>
</protein>